<evidence type="ECO:0000313" key="10">
    <source>
        <dbReference type="EMBL" id="AUB50961.1"/>
    </source>
</evidence>
<sequence length="808" mass="91885">MQMPSMHRYGHPGQNQRRENQSIRNYLSTRSGSRNRISRSPHNMASVYTRAPAIAYDDDTYDTLEESEDNGFVKTIPNEEQFDNSRGRDRTRSGRSNGHSFLGYLRDTFTERQPSGRRGSDASRDMINASLKSRARSRRRSSSRRRHRNASMHMHFRGGSRRSATGSQNLINHDRHRRISQSSLGSSREGEYNHASRSSRVRRRHRRSSRRRGPRAGGHGDSFTSITPSGSAEHPISDIDQKRLRKNSDTSSRGTRESPIDDSFGEDNYRLVSRNRATSIYTTPSALYTRTESLKTYKRTTGDSKGTSPALASFLEHKTLSADVINHIPLLRMLESVPRSEAIREDELLYMSAKTFKYVSHWYSNSRPDYANGKMYTSPPPENALAWKRTAKQAHALILHLGRDSLRSSVMSLRELNQSNAVLFLLNSCLKIAICIHKNKMHKYGNVKILSTMPHVRKGDAQIFENSTIHTMRDPMASAARASYGSLAYWPELRCALGSENKRIVRYAIVAMLQAEIYLLTRISSQRVSMNKSELRILSSCITMECVAACIAVQFLYTSLWQILYSSKINREYIWLKTASERSKKLPMASTDLLYAEGACLGRLESSLYGTEGTPLGRTLVEAYLATRSAFTELIYEFQSNSDLFLEKQNVKLGEKLTAAVIAVTVVLQRLLGHLNIIIAQMVIGSVYHKKDVDVWSETFKMYQYLSYVCKSLYRPVTIDEYINDRDDTMEYLTLEFARGDPPTGMASVIYEDEKSEELESLKLVPPPINYDILGNLVPLRNAIEDASDVIFEKRAVETARREPQRAN</sequence>
<comment type="domain">
    <text evidence="8">The nuclear export signal is CRM1-dependent.</text>
</comment>
<evidence type="ECO:0000256" key="1">
    <source>
        <dbReference type="ARBA" id="ARBA00004147"/>
    </source>
</evidence>
<keyword evidence="5 8" id="KW-0920">Virion tegument</keyword>
<evidence type="ECO:0000256" key="9">
    <source>
        <dbReference type="SAM" id="MobiDB-lite"/>
    </source>
</evidence>
<proteinExistence type="inferred from homology"/>
<evidence type="ECO:0000256" key="4">
    <source>
        <dbReference type="ARBA" id="ARBA00022562"/>
    </source>
</evidence>
<comment type="subunit">
    <text evidence="8">Interacts with US3 kinase. Interacts with UL31 and UL34; these interactions seem important for efficient virion nuclear egress. Interacts with UL41/VHS.</text>
</comment>
<dbReference type="GO" id="GO:0042025">
    <property type="term" value="C:host cell nucleus"/>
    <property type="evidence" value="ECO:0007669"/>
    <property type="project" value="UniProtKB-SubCell"/>
</dbReference>
<keyword evidence="8" id="KW-0804">Transcription</keyword>
<dbReference type="InterPro" id="IPR005029">
    <property type="entry name" value="Herpes_UL47"/>
</dbReference>
<evidence type="ECO:0000256" key="8">
    <source>
        <dbReference type="RuleBase" id="RU369113"/>
    </source>
</evidence>
<protein>
    <recommendedName>
        <fullName evidence="8">Tegument protein UL47</fullName>
    </recommendedName>
</protein>
<keyword evidence="7 8" id="KW-1035">Host cytoplasm</keyword>
<comment type="subcellular location">
    <subcellularLocation>
        <location evidence="2 8">Host cytoplasm</location>
    </subcellularLocation>
    <subcellularLocation>
        <location evidence="1 8">Host nucleus</location>
    </subcellularLocation>
    <subcellularLocation>
        <location evidence="8">Virion tegument</location>
    </subcellularLocation>
    <text evidence="8">Major tegument protein of the virion. Undergoes nucleocytoplasmic shuttling during infection. Localizes to the major sites of transcription in the infected cell nucleus.</text>
</comment>
<keyword evidence="8" id="KW-0426">Late protein</keyword>
<feature type="compositionally biased region" description="Polar residues" evidence="9">
    <location>
        <begin position="162"/>
        <end position="171"/>
    </location>
</feature>
<feature type="region of interest" description="Disordered" evidence="9">
    <location>
        <begin position="67"/>
        <end position="266"/>
    </location>
</feature>
<organism evidence="10">
    <name type="scientific">Gallid alphaherpesvirus 2</name>
    <dbReference type="NCBI Taxonomy" id="10390"/>
    <lineage>
        <taxon>Viruses</taxon>
        <taxon>Duplodnaviria</taxon>
        <taxon>Heunggongvirae</taxon>
        <taxon>Peploviricota</taxon>
        <taxon>Herviviricetes</taxon>
        <taxon>Herpesvirales</taxon>
        <taxon>Orthoherpesviridae</taxon>
        <taxon>Alphaherpesvirinae</taxon>
        <taxon>Mardivirus</taxon>
        <taxon>Mardivirus gallidalpha2</taxon>
    </lineage>
</organism>
<accession>A0A2H4V7I8</accession>
<keyword evidence="6 8" id="KW-0946">Virion</keyword>
<feature type="compositionally biased region" description="Basic and acidic residues" evidence="9">
    <location>
        <begin position="83"/>
        <end position="92"/>
    </location>
</feature>
<feature type="compositionally biased region" description="Basic residues" evidence="9">
    <location>
        <begin position="133"/>
        <end position="160"/>
    </location>
</feature>
<evidence type="ECO:0000256" key="3">
    <source>
        <dbReference type="ARBA" id="ARBA00005238"/>
    </source>
</evidence>
<evidence type="ECO:0000256" key="7">
    <source>
        <dbReference type="ARBA" id="ARBA00023200"/>
    </source>
</evidence>
<evidence type="ECO:0000256" key="6">
    <source>
        <dbReference type="ARBA" id="ARBA00022844"/>
    </source>
</evidence>
<dbReference type="GO" id="GO:0003723">
    <property type="term" value="F:RNA binding"/>
    <property type="evidence" value="ECO:0007669"/>
    <property type="project" value="UniProtKB-UniRule"/>
</dbReference>
<dbReference type="GO" id="GO:0019033">
    <property type="term" value="C:viral tegument"/>
    <property type="evidence" value="ECO:0007669"/>
    <property type="project" value="UniProtKB-SubCell"/>
</dbReference>
<dbReference type="Pfam" id="PF03362">
    <property type="entry name" value="Herpes_UL47"/>
    <property type="match status" value="1"/>
</dbReference>
<evidence type="ECO:0000256" key="2">
    <source>
        <dbReference type="ARBA" id="ARBA00004192"/>
    </source>
</evidence>
<comment type="function">
    <text evidence="8">Tegument protein that can bind to various RNA transcripts. Plays a role in the attenuation of selective viral and cellular mRNA degradation by modulating the activity of host shutoff RNase UL41/VHS. Also plays a role in the primary envelopment of virions in the perinuclear space, probably by interacting with two nuclear egress proteins UL31 and UL34.</text>
</comment>
<dbReference type="GO" id="GO:0006355">
    <property type="term" value="P:regulation of DNA-templated transcription"/>
    <property type="evidence" value="ECO:0007669"/>
    <property type="project" value="UniProtKB-UniRule"/>
</dbReference>
<reference evidence="10" key="1">
    <citation type="journal article" date="2017" name="Evol. Appl.">
        <title>A phylogenomic analysis of Marek's disease virus reveals independent paths to virulence in Eurasia and North America.</title>
        <authorList>
            <person name="Trimpert J."/>
            <person name="Groenke N."/>
            <person name="Jenckel M."/>
            <person name="He S."/>
            <person name="Kunec D."/>
            <person name="Szpara M.L."/>
            <person name="Spatz S.J."/>
            <person name="Osterrieder N."/>
            <person name="McMahon D.P."/>
        </authorList>
    </citation>
    <scope>NUCLEOTIDE SEQUENCE</scope>
    <source>
        <strain evidence="10">ATE2539</strain>
    </source>
</reference>
<keyword evidence="4 8" id="KW-1048">Host nucleus</keyword>
<dbReference type="GO" id="GO:0030430">
    <property type="term" value="C:host cell cytoplasm"/>
    <property type="evidence" value="ECO:0007669"/>
    <property type="project" value="UniProtKB-SubCell"/>
</dbReference>
<feature type="region of interest" description="Disordered" evidence="9">
    <location>
        <begin position="1"/>
        <end position="21"/>
    </location>
</feature>
<feature type="compositionally biased region" description="Basic and acidic residues" evidence="9">
    <location>
        <begin position="235"/>
        <end position="259"/>
    </location>
</feature>
<keyword evidence="8" id="KW-0805">Transcription regulation</keyword>
<comment type="similarity">
    <text evidence="3 8">Belongs to the alphaherpesvirinae HHV-1 UL47 family.</text>
</comment>
<keyword evidence="8" id="KW-0694">RNA-binding</keyword>
<evidence type="ECO:0000256" key="5">
    <source>
        <dbReference type="ARBA" id="ARBA00022580"/>
    </source>
</evidence>
<gene>
    <name evidence="10" type="primary">MDV060</name>
</gene>
<dbReference type="EMBL" id="MF431493">
    <property type="protein sequence ID" value="AUB50961.1"/>
    <property type="molecule type" value="Genomic_DNA"/>
</dbReference>
<feature type="compositionally biased region" description="Basic residues" evidence="9">
    <location>
        <begin position="197"/>
        <end position="214"/>
    </location>
</feature>
<name>A0A2H4V7I8_9ALPH</name>